<keyword evidence="7" id="KW-1185">Reference proteome</keyword>
<evidence type="ECO:0000256" key="2">
    <source>
        <dbReference type="ARBA" id="ARBA00022670"/>
    </source>
</evidence>
<dbReference type="PROSITE" id="PS51935">
    <property type="entry name" value="NLPC_P60"/>
    <property type="match status" value="1"/>
</dbReference>
<name>A0A1E3H7T8_9HYPH</name>
<evidence type="ECO:0000313" key="7">
    <source>
        <dbReference type="Proteomes" id="UP000094622"/>
    </source>
</evidence>
<dbReference type="Gene3D" id="3.90.1720.10">
    <property type="entry name" value="endopeptidase domain like (from Nostoc punctiforme)"/>
    <property type="match status" value="1"/>
</dbReference>
<evidence type="ECO:0000313" key="6">
    <source>
        <dbReference type="EMBL" id="ODN72383.1"/>
    </source>
</evidence>
<dbReference type="GO" id="GO:0008234">
    <property type="term" value="F:cysteine-type peptidase activity"/>
    <property type="evidence" value="ECO:0007669"/>
    <property type="project" value="UniProtKB-KW"/>
</dbReference>
<dbReference type="RefSeq" id="WP_245293851.1">
    <property type="nucleotide sequence ID" value="NZ_MCRJ01000003.1"/>
</dbReference>
<evidence type="ECO:0000256" key="4">
    <source>
        <dbReference type="ARBA" id="ARBA00022807"/>
    </source>
</evidence>
<keyword evidence="2" id="KW-0645">Protease</keyword>
<dbReference type="Pfam" id="PF18348">
    <property type="entry name" value="SH3_16"/>
    <property type="match status" value="1"/>
</dbReference>
<feature type="domain" description="NlpC/P60" evidence="5">
    <location>
        <begin position="134"/>
        <end position="259"/>
    </location>
</feature>
<dbReference type="InterPro" id="IPR038765">
    <property type="entry name" value="Papain-like_cys_pep_sf"/>
</dbReference>
<evidence type="ECO:0000256" key="3">
    <source>
        <dbReference type="ARBA" id="ARBA00022801"/>
    </source>
</evidence>
<proteinExistence type="inferred from homology"/>
<evidence type="ECO:0000259" key="5">
    <source>
        <dbReference type="PROSITE" id="PS51935"/>
    </source>
</evidence>
<sequence>MEGTARRIVAPVVDLRPEPRSDKGIDTQMVRGEPFTVYDVNAEGWAWGQAEIDGYVGWLPAEALGPADPAPTHRVAVASTFVYPGPDMKLPRGDLLPLGAALAVIGTRRVRDLDYGILPDGGAVVLTHLETVGAPPQPDFVAVATGLAGTPYLWGGRTAFGLDCSGLVQLALARAGVPAPRDSDMQASGLGEAVEPGDLAALRRGDLLHWKGHIAIAEGNGRMVHANGHHMLTVSEPLQAGVARIAAAGVPLAGVRRIPGAPIGQ</sequence>
<organism evidence="6 7">
    <name type="scientific">Methylobrevis pamukkalensis</name>
    <dbReference type="NCBI Taxonomy" id="1439726"/>
    <lineage>
        <taxon>Bacteria</taxon>
        <taxon>Pseudomonadati</taxon>
        <taxon>Pseudomonadota</taxon>
        <taxon>Alphaproteobacteria</taxon>
        <taxon>Hyphomicrobiales</taxon>
        <taxon>Pleomorphomonadaceae</taxon>
        <taxon>Methylobrevis</taxon>
    </lineage>
</organism>
<gene>
    <name evidence="6" type="primary">ykfC</name>
    <name evidence="6" type="ORF">A6302_00310</name>
</gene>
<dbReference type="PANTHER" id="PTHR47359">
    <property type="entry name" value="PEPTIDOGLYCAN DL-ENDOPEPTIDASE CWLO"/>
    <property type="match status" value="1"/>
</dbReference>
<dbReference type="InterPro" id="IPR041382">
    <property type="entry name" value="SH3_16"/>
</dbReference>
<dbReference type="Proteomes" id="UP000094622">
    <property type="component" value="Unassembled WGS sequence"/>
</dbReference>
<dbReference type="InterPro" id="IPR000064">
    <property type="entry name" value="NLP_P60_dom"/>
</dbReference>
<reference evidence="6 7" key="1">
    <citation type="submission" date="2016-07" db="EMBL/GenBank/DDBJ databases">
        <title>Draft Genome Sequence of Methylobrevis pamukkalensis PK2.</title>
        <authorList>
            <person name="Vasilenko O.V."/>
            <person name="Doronina N.V."/>
            <person name="Shmareva M.N."/>
            <person name="Tarlachkov S.V."/>
            <person name="Mustakhimov I."/>
            <person name="Trotsenko Y.A."/>
        </authorList>
    </citation>
    <scope>NUCLEOTIDE SEQUENCE [LARGE SCALE GENOMIC DNA]</scope>
    <source>
        <strain evidence="6 7">PK2</strain>
    </source>
</reference>
<dbReference type="EC" id="3.4.-.-" evidence="6"/>
<dbReference type="InterPro" id="IPR051794">
    <property type="entry name" value="PG_Endopeptidase_C40"/>
</dbReference>
<dbReference type="PANTHER" id="PTHR47359:SF3">
    <property type="entry name" value="NLP_P60 DOMAIN-CONTAINING PROTEIN-RELATED"/>
    <property type="match status" value="1"/>
</dbReference>
<keyword evidence="4" id="KW-0788">Thiol protease</keyword>
<dbReference type="Gene3D" id="2.30.30.40">
    <property type="entry name" value="SH3 Domains"/>
    <property type="match status" value="1"/>
</dbReference>
<dbReference type="GO" id="GO:0006508">
    <property type="term" value="P:proteolysis"/>
    <property type="evidence" value="ECO:0007669"/>
    <property type="project" value="UniProtKB-KW"/>
</dbReference>
<comment type="similarity">
    <text evidence="1">Belongs to the peptidase C40 family.</text>
</comment>
<dbReference type="Pfam" id="PF00877">
    <property type="entry name" value="NLPC_P60"/>
    <property type="match status" value="1"/>
</dbReference>
<protein>
    <submittedName>
        <fullName evidence="6">Gamma-D-glutamyl-L-lysine endopeptidase</fullName>
        <ecNumber evidence="6">3.4.-.-</ecNumber>
    </submittedName>
</protein>
<dbReference type="PATRIC" id="fig|1439726.3.peg.326"/>
<evidence type="ECO:0000256" key="1">
    <source>
        <dbReference type="ARBA" id="ARBA00007074"/>
    </source>
</evidence>
<dbReference type="EMBL" id="MCRJ01000003">
    <property type="protein sequence ID" value="ODN72383.1"/>
    <property type="molecule type" value="Genomic_DNA"/>
</dbReference>
<dbReference type="SUPFAM" id="SSF54001">
    <property type="entry name" value="Cysteine proteinases"/>
    <property type="match status" value="1"/>
</dbReference>
<accession>A0A1E3H7T8</accession>
<dbReference type="InterPro" id="IPR036028">
    <property type="entry name" value="SH3-like_dom_sf"/>
</dbReference>
<dbReference type="AlphaFoldDB" id="A0A1E3H7T8"/>
<comment type="caution">
    <text evidence="6">The sequence shown here is derived from an EMBL/GenBank/DDBJ whole genome shotgun (WGS) entry which is preliminary data.</text>
</comment>
<keyword evidence="3 6" id="KW-0378">Hydrolase</keyword>
<dbReference type="SUPFAM" id="SSF50044">
    <property type="entry name" value="SH3-domain"/>
    <property type="match status" value="1"/>
</dbReference>